<keyword evidence="9" id="KW-1278">Translocase</keyword>
<dbReference type="InterPro" id="IPR006656">
    <property type="entry name" value="Mopterin_OxRdtase"/>
</dbReference>
<dbReference type="Pfam" id="PF22117">
    <property type="entry name" value="Fer4_Nqo3"/>
    <property type="match status" value="1"/>
</dbReference>
<keyword evidence="8" id="KW-0479">Metal-binding</keyword>
<evidence type="ECO:0000313" key="18">
    <source>
        <dbReference type="EMBL" id="CAB4532280.1"/>
    </source>
</evidence>
<evidence type="ECO:0000256" key="1">
    <source>
        <dbReference type="ARBA" id="ARBA00001966"/>
    </source>
</evidence>
<dbReference type="GO" id="GO:0048038">
    <property type="term" value="F:quinone binding"/>
    <property type="evidence" value="ECO:0007669"/>
    <property type="project" value="UniProtKB-KW"/>
</dbReference>
<proteinExistence type="inferred from homology"/>
<dbReference type="AlphaFoldDB" id="A0A6J6AZB9"/>
<dbReference type="Gene3D" id="2.20.25.90">
    <property type="entry name" value="ADC-like domains"/>
    <property type="match status" value="1"/>
</dbReference>
<evidence type="ECO:0000256" key="3">
    <source>
        <dbReference type="ARBA" id="ARBA00004370"/>
    </source>
</evidence>
<evidence type="ECO:0000256" key="8">
    <source>
        <dbReference type="ARBA" id="ARBA00022723"/>
    </source>
</evidence>
<dbReference type="GO" id="GO:0016020">
    <property type="term" value="C:membrane"/>
    <property type="evidence" value="ECO:0007669"/>
    <property type="project" value="UniProtKB-SubCell"/>
</dbReference>
<dbReference type="InterPro" id="IPR000283">
    <property type="entry name" value="NADH_UbQ_OxRdtase_75kDa_su_CS"/>
</dbReference>
<evidence type="ECO:0000256" key="10">
    <source>
        <dbReference type="ARBA" id="ARBA00023004"/>
    </source>
</evidence>
<dbReference type="PANTHER" id="PTHR43105">
    <property type="entry name" value="RESPIRATORY NITRATE REDUCTASE"/>
    <property type="match status" value="1"/>
</dbReference>
<dbReference type="GO" id="GO:0003954">
    <property type="term" value="F:NADH dehydrogenase activity"/>
    <property type="evidence" value="ECO:0007669"/>
    <property type="project" value="TreeGrafter"/>
</dbReference>
<keyword evidence="7" id="KW-0874">Quinone</keyword>
<dbReference type="SUPFAM" id="SSF54292">
    <property type="entry name" value="2Fe-2S ferredoxin-like"/>
    <property type="match status" value="1"/>
</dbReference>
<keyword evidence="14" id="KW-0472">Membrane</keyword>
<evidence type="ECO:0000256" key="6">
    <source>
        <dbReference type="ARBA" id="ARBA00022714"/>
    </source>
</evidence>
<keyword evidence="5" id="KW-0004">4Fe-4S</keyword>
<dbReference type="InterPro" id="IPR054351">
    <property type="entry name" value="NADH_UbQ_OxRdtase_ferredoxin"/>
</dbReference>
<dbReference type="InterPro" id="IPR050123">
    <property type="entry name" value="Prok_molybdopt-oxidoreductase"/>
</dbReference>
<dbReference type="Gene3D" id="2.40.40.20">
    <property type="match status" value="1"/>
</dbReference>
<dbReference type="PANTHER" id="PTHR43105:SF10">
    <property type="entry name" value="NADH-QUINONE OXIDOREDUCTASE SUBUNIT G"/>
    <property type="match status" value="1"/>
</dbReference>
<keyword evidence="11" id="KW-0411">Iron-sulfur</keyword>
<comment type="cofactor">
    <cofactor evidence="15">
        <name>[2Fe-2S] cluster</name>
        <dbReference type="ChEBI" id="CHEBI:190135"/>
    </cofactor>
</comment>
<dbReference type="PROSITE" id="PS00643">
    <property type="entry name" value="COMPLEX1_75K_3"/>
    <property type="match status" value="1"/>
</dbReference>
<dbReference type="Gene3D" id="3.30.70.20">
    <property type="match status" value="1"/>
</dbReference>
<dbReference type="Pfam" id="PF00384">
    <property type="entry name" value="Molybdopterin"/>
    <property type="match status" value="1"/>
</dbReference>
<reference evidence="18" key="1">
    <citation type="submission" date="2020-05" db="EMBL/GenBank/DDBJ databases">
        <authorList>
            <person name="Chiriac C."/>
            <person name="Salcher M."/>
            <person name="Ghai R."/>
            <person name="Kavagutti S V."/>
        </authorList>
    </citation>
    <scope>NUCLEOTIDE SEQUENCE</scope>
</reference>
<evidence type="ECO:0000256" key="15">
    <source>
        <dbReference type="ARBA" id="ARBA00034078"/>
    </source>
</evidence>
<dbReference type="GO" id="GO:0008137">
    <property type="term" value="F:NADH dehydrogenase (ubiquinone) activity"/>
    <property type="evidence" value="ECO:0007669"/>
    <property type="project" value="InterPro"/>
</dbReference>
<dbReference type="InterPro" id="IPR019574">
    <property type="entry name" value="NADH_UbQ_OxRdtase_Gsu_4Fe4S-bd"/>
</dbReference>
<dbReference type="SUPFAM" id="SSF54862">
    <property type="entry name" value="4Fe-4S ferredoxins"/>
    <property type="match status" value="1"/>
</dbReference>
<evidence type="ECO:0000256" key="5">
    <source>
        <dbReference type="ARBA" id="ARBA00022485"/>
    </source>
</evidence>
<dbReference type="PROSITE" id="PS51839">
    <property type="entry name" value="4FE4S_HC3"/>
    <property type="match status" value="1"/>
</dbReference>
<dbReference type="Gene3D" id="3.40.50.740">
    <property type="match status" value="2"/>
</dbReference>
<keyword evidence="10" id="KW-0408">Iron</keyword>
<dbReference type="FunFam" id="3.30.70.20:FF:000002">
    <property type="entry name" value="NADH-ubiquinone oxidoreductase 75 kDa subunit"/>
    <property type="match status" value="1"/>
</dbReference>
<dbReference type="Gene3D" id="3.10.20.740">
    <property type="match status" value="1"/>
</dbReference>
<dbReference type="Pfam" id="PF10588">
    <property type="entry name" value="NADH-G_4Fe-4S_3"/>
    <property type="match status" value="1"/>
</dbReference>
<comment type="function">
    <text evidence="2">NDH-1 shuttles electrons from NADH, via FMN and iron-sulfur (Fe-S) centers, to quinones in the respiratory chain. The immediate electron acceptor for the enzyme in this species is believed to be ubiquinone. Couples the redox reaction to proton translocation (for every two electrons transferred, four hydrogen ions are translocated across the cytoplasmic membrane), and thus conserves the redox energy in a proton gradient.</text>
</comment>
<evidence type="ECO:0000256" key="11">
    <source>
        <dbReference type="ARBA" id="ARBA00023014"/>
    </source>
</evidence>
<evidence type="ECO:0000256" key="7">
    <source>
        <dbReference type="ARBA" id="ARBA00022719"/>
    </source>
</evidence>
<dbReference type="PROSITE" id="PS00641">
    <property type="entry name" value="COMPLEX1_75K_1"/>
    <property type="match status" value="1"/>
</dbReference>
<dbReference type="PROSITE" id="PS00642">
    <property type="entry name" value="COMPLEX1_75K_2"/>
    <property type="match status" value="1"/>
</dbReference>
<evidence type="ECO:0000256" key="2">
    <source>
        <dbReference type="ARBA" id="ARBA00002378"/>
    </source>
</evidence>
<name>A0A6J6AZB9_9ZZZZ</name>
<dbReference type="SUPFAM" id="SSF53706">
    <property type="entry name" value="Formate dehydrogenase/DMSO reductase, domains 1-3"/>
    <property type="match status" value="1"/>
</dbReference>
<dbReference type="InterPro" id="IPR009010">
    <property type="entry name" value="Asp_de-COase-like_dom_sf"/>
</dbReference>
<dbReference type="InterPro" id="IPR006657">
    <property type="entry name" value="MoPterin_dinucl-bd_dom"/>
</dbReference>
<dbReference type="InterPro" id="IPR010228">
    <property type="entry name" value="NADH_UbQ_OxRdtase_Gsu"/>
</dbReference>
<dbReference type="GO" id="GO:0051537">
    <property type="term" value="F:2 iron, 2 sulfur cluster binding"/>
    <property type="evidence" value="ECO:0007669"/>
    <property type="project" value="UniProtKB-KW"/>
</dbReference>
<dbReference type="SUPFAM" id="SSF50692">
    <property type="entry name" value="ADC-like"/>
    <property type="match status" value="1"/>
</dbReference>
<comment type="similarity">
    <text evidence="4">Belongs to the complex I 75 kDa subunit family.</text>
</comment>
<dbReference type="NCBIfam" id="TIGR01973">
    <property type="entry name" value="NuoG"/>
    <property type="match status" value="1"/>
</dbReference>
<dbReference type="CDD" id="cd00207">
    <property type="entry name" value="fer2"/>
    <property type="match status" value="1"/>
</dbReference>
<comment type="cofactor">
    <cofactor evidence="1">
        <name>[4Fe-4S] cluster</name>
        <dbReference type="ChEBI" id="CHEBI:49883"/>
    </cofactor>
</comment>
<dbReference type="Gene3D" id="3.40.228.10">
    <property type="entry name" value="Dimethylsulfoxide Reductase, domain 2"/>
    <property type="match status" value="1"/>
</dbReference>
<evidence type="ECO:0000256" key="13">
    <source>
        <dbReference type="ARBA" id="ARBA00023075"/>
    </source>
</evidence>
<accession>A0A6J6AZB9</accession>
<organism evidence="18">
    <name type="scientific">freshwater metagenome</name>
    <dbReference type="NCBI Taxonomy" id="449393"/>
    <lineage>
        <taxon>unclassified sequences</taxon>
        <taxon>metagenomes</taxon>
        <taxon>ecological metagenomes</taxon>
    </lineage>
</organism>
<dbReference type="SMART" id="SM00929">
    <property type="entry name" value="NADH-G_4Fe-4S_3"/>
    <property type="match status" value="1"/>
</dbReference>
<protein>
    <submittedName>
        <fullName evidence="18">Unannotated protein</fullName>
    </submittedName>
</protein>
<keyword evidence="13" id="KW-0830">Ubiquinone</keyword>
<dbReference type="InterPro" id="IPR006963">
    <property type="entry name" value="Mopterin_OxRdtase_4Fe-4S_dom"/>
</dbReference>
<dbReference type="GO" id="GO:0046872">
    <property type="term" value="F:metal ion binding"/>
    <property type="evidence" value="ECO:0007669"/>
    <property type="project" value="UniProtKB-KW"/>
</dbReference>
<dbReference type="Pfam" id="PF04879">
    <property type="entry name" value="Molybdop_Fe4S4"/>
    <property type="match status" value="1"/>
</dbReference>
<dbReference type="GO" id="GO:0051539">
    <property type="term" value="F:4 iron, 4 sulfur cluster binding"/>
    <property type="evidence" value="ECO:0007669"/>
    <property type="project" value="UniProtKB-KW"/>
</dbReference>
<evidence type="ECO:0000259" key="16">
    <source>
        <dbReference type="PROSITE" id="PS51669"/>
    </source>
</evidence>
<dbReference type="EMBL" id="CAEZSE010000046">
    <property type="protein sequence ID" value="CAB4532280.1"/>
    <property type="molecule type" value="Genomic_DNA"/>
</dbReference>
<dbReference type="Pfam" id="PF01568">
    <property type="entry name" value="Molydop_binding"/>
    <property type="match status" value="1"/>
</dbReference>
<sequence>MTIVDPEKIVVDPNLVNITINDKPVVARKGEVIIAAADRTDDFIPRFCYHPRMSSVGMCRQCLVEVETPRGPMMVVSCMTPVAEGQIVRTATDNVKKAQEGVLELLLANHPLDCPVCDKGGECPLQDQAFSHGPGESRFVEEKRHYEKPIAISDIVYLDRERCILCDRCTRFADEVAGDPLISFTSRGNDTQVMTFPEEPFSSYFSGNTVQICPVGALTAKPYRFKARPWDLNETETTCTSCSVGCRIVVQSSRDELVRFQGVDVDPVNWGWLCDRGRYNFESVNSTERITTPLIKSDSGLVQSSWSVALDSAARIIRHALANNADSVAILGGARGTNEDAFAWAMLADELKVNQRDSQLGDGLTPEIFNLAQATIDETCAASTIILLSPDLKEELPVLYLRIRDAAQKRKSRIIEFSSHDSGLTPYAWRSVAFEPGRQAQVVRETLETKDMQEQIQRGEVVVVVGRANLAENEAFTLHALGEVLHAIPNAKILPVLRRGNVRGAVTVGLTPQQNSGDAIDILSKAAAGKIDCLILLGANPLADVADSILVKQALAQIKNVISIDTFITSSNQNADVVLPAAAFAEKNGTTTNLEGRVSNVTQQITPRGTSRPDWMIATELGLSLGIDLGVSSLDELHQKMISAIPEFASCDNEAAIQSDGVLMVHEASATISRGSKVLVDRNSYDYRLIVSRTMYDAAQSTITSNSLVGIITESTIYVHPLDLARIGVVDGTNIRVGVDEINIVLPVRAHSGIHRGTAWLPYNHTNVDIRPLLNIAADVIDVRIEQIK</sequence>
<dbReference type="FunFam" id="3.10.20.740:FF:000004">
    <property type="entry name" value="NADH-quinone oxidoreductase"/>
    <property type="match status" value="1"/>
</dbReference>
<evidence type="ECO:0000259" key="17">
    <source>
        <dbReference type="PROSITE" id="PS51839"/>
    </source>
</evidence>
<dbReference type="GO" id="GO:0042773">
    <property type="term" value="P:ATP synthesis coupled electron transport"/>
    <property type="evidence" value="ECO:0007669"/>
    <property type="project" value="InterPro"/>
</dbReference>
<gene>
    <name evidence="18" type="ORF">UFOPK1353_00407</name>
</gene>
<dbReference type="GO" id="GO:0043546">
    <property type="term" value="F:molybdopterin cofactor binding"/>
    <property type="evidence" value="ECO:0007669"/>
    <property type="project" value="InterPro"/>
</dbReference>
<dbReference type="SMART" id="SM00926">
    <property type="entry name" value="Molybdop_Fe4S4"/>
    <property type="match status" value="1"/>
</dbReference>
<dbReference type="PROSITE" id="PS51669">
    <property type="entry name" value="4FE4S_MOW_BIS_MGD"/>
    <property type="match status" value="1"/>
</dbReference>
<dbReference type="CDD" id="cd02775">
    <property type="entry name" value="MopB_CT"/>
    <property type="match status" value="1"/>
</dbReference>
<evidence type="ECO:0000256" key="9">
    <source>
        <dbReference type="ARBA" id="ARBA00022967"/>
    </source>
</evidence>
<feature type="domain" description="4Fe-4S Mo/W bis-MGD-type" evidence="16">
    <location>
        <begin position="232"/>
        <end position="288"/>
    </location>
</feature>
<dbReference type="InterPro" id="IPR036010">
    <property type="entry name" value="2Fe-2S_ferredoxin-like_sf"/>
</dbReference>
<dbReference type="InterPro" id="IPR001041">
    <property type="entry name" value="2Fe-2S_ferredoxin-type"/>
</dbReference>
<evidence type="ECO:0000256" key="4">
    <source>
        <dbReference type="ARBA" id="ARBA00005404"/>
    </source>
</evidence>
<keyword evidence="12" id="KW-0520">NAD</keyword>
<keyword evidence="6" id="KW-0001">2Fe-2S</keyword>
<feature type="domain" description="4Fe-4S His(Cys)3-ligated-type" evidence="17">
    <location>
        <begin position="94"/>
        <end position="133"/>
    </location>
</feature>
<evidence type="ECO:0000256" key="14">
    <source>
        <dbReference type="ARBA" id="ARBA00023136"/>
    </source>
</evidence>
<dbReference type="Pfam" id="PF13510">
    <property type="entry name" value="Fer2_4"/>
    <property type="match status" value="1"/>
</dbReference>
<evidence type="ECO:0000256" key="12">
    <source>
        <dbReference type="ARBA" id="ARBA00023027"/>
    </source>
</evidence>
<comment type="subcellular location">
    <subcellularLocation>
        <location evidence="3">Membrane</location>
    </subcellularLocation>
</comment>